<dbReference type="OrthoDB" id="1551477at2"/>
<dbReference type="GO" id="GO:0006310">
    <property type="term" value="P:DNA recombination"/>
    <property type="evidence" value="ECO:0007669"/>
    <property type="project" value="UniProtKB-KW"/>
</dbReference>
<evidence type="ECO:0000259" key="10">
    <source>
        <dbReference type="Pfam" id="PF12323"/>
    </source>
</evidence>
<comment type="similarity">
    <text evidence="1">In the C-terminal section; belongs to the transposase 35 family.</text>
</comment>
<dbReference type="InterPro" id="IPR010095">
    <property type="entry name" value="Cas12f1-like_TNB"/>
</dbReference>
<keyword evidence="7" id="KW-0233">DNA recombination</keyword>
<dbReference type="GO" id="GO:0046872">
    <property type="term" value="F:metal ion binding"/>
    <property type="evidence" value="ECO:0007669"/>
    <property type="project" value="UniProtKB-KW"/>
</dbReference>
<dbReference type="GO" id="GO:0003677">
    <property type="term" value="F:DNA binding"/>
    <property type="evidence" value="ECO:0007669"/>
    <property type="project" value="UniProtKB-KW"/>
</dbReference>
<keyword evidence="5" id="KW-0862">Zinc</keyword>
<dbReference type="Proteomes" id="UP000004095">
    <property type="component" value="Unassembled WGS sequence"/>
</dbReference>
<evidence type="ECO:0000313" key="11">
    <source>
        <dbReference type="EMBL" id="EAY29433.1"/>
    </source>
</evidence>
<dbReference type="InterPro" id="IPR021027">
    <property type="entry name" value="Transposase_put_HTH"/>
</dbReference>
<sequence>MLQVVKTYKYKLRNLSATQTRQLSSWVGACRFVYNLALETKQYAYKAYGVNLSRFDLDKELKTLKDVEWIKDVPSQSLQDVLQRLEKAYQSFFKGGGFPKWAKKGKYNSITLKSVTRDNCEAGRFVLPKLGEVKTFYSREIPKKAKLKRATIIKESDGFYISIMFSTTTQPLPSNNQTVGLDWGIEHFITTSGGEHIANPRLFQHYQNKLRIEQRSLSRKKKGGSNFKKQARKLAKLQAKIARIRNDFQHKVSTGLILKYGSIAVENLQVRNMTGRAKGTTEAPGKNVKAKSGLNRSILDAAPSMFLDKLEYKSKWHGRTFVKVNPKHTSQVCSECGHKDKESRKTQAKFVCTSCGTKLNADVNAAKNIEARAFASIR</sequence>
<evidence type="ECO:0000259" key="9">
    <source>
        <dbReference type="Pfam" id="PF07282"/>
    </source>
</evidence>
<gene>
    <name evidence="11" type="ORF">M23134_01493</name>
</gene>
<evidence type="ECO:0000256" key="2">
    <source>
        <dbReference type="ARBA" id="ARBA00011044"/>
    </source>
</evidence>
<evidence type="ECO:0000256" key="1">
    <source>
        <dbReference type="ARBA" id="ARBA00008761"/>
    </source>
</evidence>
<evidence type="ECO:0000256" key="4">
    <source>
        <dbReference type="ARBA" id="ARBA00022723"/>
    </source>
</evidence>
<comment type="caution">
    <text evidence="11">The sequence shown here is derived from an EMBL/GenBank/DDBJ whole genome shotgun (WGS) entry which is preliminary data.</text>
</comment>
<dbReference type="eggNOG" id="COG0675">
    <property type="taxonomic scope" value="Bacteria"/>
</dbReference>
<keyword evidence="6" id="KW-0238">DNA-binding</keyword>
<dbReference type="NCBIfam" id="NF040570">
    <property type="entry name" value="guided_TnpB"/>
    <property type="match status" value="1"/>
</dbReference>
<reference evidence="11 12" key="1">
    <citation type="submission" date="2007-01" db="EMBL/GenBank/DDBJ databases">
        <authorList>
            <person name="Haygood M."/>
            <person name="Podell S."/>
            <person name="Anderson C."/>
            <person name="Hopkinson B."/>
            <person name="Roe K."/>
            <person name="Barbeau K."/>
            <person name="Gaasterland T."/>
            <person name="Ferriera S."/>
            <person name="Johnson J."/>
            <person name="Kravitz S."/>
            <person name="Beeson K."/>
            <person name="Sutton G."/>
            <person name="Rogers Y.-H."/>
            <person name="Friedman R."/>
            <person name="Frazier M."/>
            <person name="Venter J.C."/>
        </authorList>
    </citation>
    <scope>NUCLEOTIDE SEQUENCE [LARGE SCALE GENOMIC DNA]</scope>
    <source>
        <strain evidence="11 12">ATCC 23134</strain>
    </source>
</reference>
<dbReference type="SUPFAM" id="SSF57783">
    <property type="entry name" value="Zinc beta-ribbon"/>
    <property type="match status" value="1"/>
</dbReference>
<keyword evidence="4" id="KW-0479">Metal-binding</keyword>
<dbReference type="NCBIfam" id="TIGR01766">
    <property type="entry name" value="IS200/IS605 family accessory protein TnpB-like domain"/>
    <property type="match status" value="1"/>
</dbReference>
<feature type="domain" description="Transposase putative helix-turn-helix" evidence="10">
    <location>
        <begin position="5"/>
        <end position="48"/>
    </location>
</feature>
<evidence type="ECO:0000256" key="6">
    <source>
        <dbReference type="ARBA" id="ARBA00023125"/>
    </source>
</evidence>
<dbReference type="RefSeq" id="WP_002696484.1">
    <property type="nucleotide sequence ID" value="NZ_AAWS01000011.1"/>
</dbReference>
<proteinExistence type="inferred from homology"/>
<protein>
    <submittedName>
        <fullName evidence="11">Transposase, OrfB</fullName>
    </submittedName>
</protein>
<dbReference type="Pfam" id="PF12323">
    <property type="entry name" value="HTH_OrfB_IS605"/>
    <property type="match status" value="1"/>
</dbReference>
<evidence type="ECO:0000259" key="8">
    <source>
        <dbReference type="Pfam" id="PF01385"/>
    </source>
</evidence>
<dbReference type="AlphaFoldDB" id="A1ZJY0"/>
<feature type="domain" description="Cas12f1-like TNB" evidence="9">
    <location>
        <begin position="305"/>
        <end position="369"/>
    </location>
</feature>
<keyword evidence="12" id="KW-1185">Reference proteome</keyword>
<dbReference type="Pfam" id="PF01385">
    <property type="entry name" value="OrfB_IS605"/>
    <property type="match status" value="1"/>
</dbReference>
<dbReference type="InterPro" id="IPR001959">
    <property type="entry name" value="Transposase"/>
</dbReference>
<name>A1ZJY0_MICM2</name>
<keyword evidence="3" id="KW-0815">Transposition</keyword>
<dbReference type="InterPro" id="IPR051399">
    <property type="entry name" value="RNA-guided_DNA_endo/Transpos"/>
</dbReference>
<dbReference type="PANTHER" id="PTHR30405:SF25">
    <property type="entry name" value="RNA-GUIDED DNA ENDONUCLEASE INSQ-RELATED"/>
    <property type="match status" value="1"/>
</dbReference>
<evidence type="ECO:0000256" key="7">
    <source>
        <dbReference type="ARBA" id="ARBA00023172"/>
    </source>
</evidence>
<evidence type="ECO:0000313" key="12">
    <source>
        <dbReference type="Proteomes" id="UP000004095"/>
    </source>
</evidence>
<dbReference type="GO" id="GO:0032196">
    <property type="term" value="P:transposition"/>
    <property type="evidence" value="ECO:0007669"/>
    <property type="project" value="UniProtKB-KW"/>
</dbReference>
<evidence type="ECO:0000256" key="5">
    <source>
        <dbReference type="ARBA" id="ARBA00022833"/>
    </source>
</evidence>
<dbReference type="EMBL" id="AAWS01000011">
    <property type="protein sequence ID" value="EAY29433.1"/>
    <property type="molecule type" value="Genomic_DNA"/>
</dbReference>
<organism evidence="11 12">
    <name type="scientific">Microscilla marina ATCC 23134</name>
    <dbReference type="NCBI Taxonomy" id="313606"/>
    <lineage>
        <taxon>Bacteria</taxon>
        <taxon>Pseudomonadati</taxon>
        <taxon>Bacteroidota</taxon>
        <taxon>Cytophagia</taxon>
        <taxon>Cytophagales</taxon>
        <taxon>Microscillaceae</taxon>
        <taxon>Microscilla</taxon>
    </lineage>
</organism>
<comment type="similarity">
    <text evidence="2">In the N-terminal section; belongs to the transposase 2 family.</text>
</comment>
<dbReference type="Pfam" id="PF07282">
    <property type="entry name" value="Cas12f1-like_TNB"/>
    <property type="match status" value="1"/>
</dbReference>
<feature type="domain" description="Probable transposase IS891/IS1136/IS1341" evidence="8">
    <location>
        <begin position="168"/>
        <end position="275"/>
    </location>
</feature>
<accession>A1ZJY0</accession>
<dbReference type="PANTHER" id="PTHR30405">
    <property type="entry name" value="TRANSPOSASE"/>
    <property type="match status" value="1"/>
</dbReference>
<evidence type="ECO:0000256" key="3">
    <source>
        <dbReference type="ARBA" id="ARBA00022578"/>
    </source>
</evidence>